<evidence type="ECO:0000256" key="1">
    <source>
        <dbReference type="SAM" id="Phobius"/>
    </source>
</evidence>
<feature type="transmembrane region" description="Helical" evidence="1">
    <location>
        <begin position="64"/>
        <end position="83"/>
    </location>
</feature>
<evidence type="ECO:0000313" key="3">
    <source>
        <dbReference type="Proteomes" id="UP001595973"/>
    </source>
</evidence>
<feature type="transmembrane region" description="Helical" evidence="1">
    <location>
        <begin position="20"/>
        <end position="43"/>
    </location>
</feature>
<name>A0ABV9KIM2_9RHOB</name>
<dbReference type="EMBL" id="JBHSGI010000024">
    <property type="protein sequence ID" value="MFC4670022.1"/>
    <property type="molecule type" value="Genomic_DNA"/>
</dbReference>
<keyword evidence="1" id="KW-0472">Membrane</keyword>
<proteinExistence type="predicted"/>
<evidence type="ECO:0000313" key="2">
    <source>
        <dbReference type="EMBL" id="MFC4670022.1"/>
    </source>
</evidence>
<comment type="caution">
    <text evidence="2">The sequence shown here is derived from an EMBL/GenBank/DDBJ whole genome shotgun (WGS) entry which is preliminary data.</text>
</comment>
<dbReference type="Proteomes" id="UP001595973">
    <property type="component" value="Unassembled WGS sequence"/>
</dbReference>
<dbReference type="RefSeq" id="WP_380718589.1">
    <property type="nucleotide sequence ID" value="NZ_JBHSGI010000024.1"/>
</dbReference>
<keyword evidence="1" id="KW-1133">Transmembrane helix</keyword>
<evidence type="ECO:0008006" key="4">
    <source>
        <dbReference type="Google" id="ProtNLM"/>
    </source>
</evidence>
<keyword evidence="3" id="KW-1185">Reference proteome</keyword>
<gene>
    <name evidence="2" type="ORF">ACFO5X_15780</name>
</gene>
<accession>A0ABV9KIM2</accession>
<protein>
    <recommendedName>
        <fullName evidence="4">Mechanosensitive ion channel family protein</fullName>
    </recommendedName>
</protein>
<sequence>MPEIEETVNHYTAWMPDWAASTLIFGAAIFSAILLHRLVFSGLTRVAEGRALFWRSLVSRTRRPVRVAFVIVAVILAAQVAPVSA</sequence>
<organism evidence="2 3">
    <name type="scientific">Seohaeicola nanhaiensis</name>
    <dbReference type="NCBI Taxonomy" id="1387282"/>
    <lineage>
        <taxon>Bacteria</taxon>
        <taxon>Pseudomonadati</taxon>
        <taxon>Pseudomonadota</taxon>
        <taxon>Alphaproteobacteria</taxon>
        <taxon>Rhodobacterales</taxon>
        <taxon>Roseobacteraceae</taxon>
        <taxon>Seohaeicola</taxon>
    </lineage>
</organism>
<reference evidence="3" key="1">
    <citation type="journal article" date="2019" name="Int. J. Syst. Evol. Microbiol.">
        <title>The Global Catalogue of Microorganisms (GCM) 10K type strain sequencing project: providing services to taxonomists for standard genome sequencing and annotation.</title>
        <authorList>
            <consortium name="The Broad Institute Genomics Platform"/>
            <consortium name="The Broad Institute Genome Sequencing Center for Infectious Disease"/>
            <person name="Wu L."/>
            <person name="Ma J."/>
        </authorList>
    </citation>
    <scope>NUCLEOTIDE SEQUENCE [LARGE SCALE GENOMIC DNA]</scope>
    <source>
        <strain evidence="3">CGMCC 4.7283</strain>
    </source>
</reference>
<keyword evidence="1" id="KW-0812">Transmembrane</keyword>